<dbReference type="RefSeq" id="WP_377338793.1">
    <property type="nucleotide sequence ID" value="NZ_JBHUFW010000002.1"/>
</dbReference>
<gene>
    <name evidence="3" type="ORF">ACFSDB_00995</name>
</gene>
<dbReference type="GO" id="GO:0005524">
    <property type="term" value="F:ATP binding"/>
    <property type="evidence" value="ECO:0007669"/>
    <property type="project" value="UniProtKB-KW"/>
</dbReference>
<dbReference type="InterPro" id="IPR027417">
    <property type="entry name" value="P-loop_NTPase"/>
</dbReference>
<dbReference type="SUPFAM" id="SSF52540">
    <property type="entry name" value="P-loop containing nucleoside triphosphate hydrolases"/>
    <property type="match status" value="1"/>
</dbReference>
<keyword evidence="3" id="KW-0547">Nucleotide-binding</keyword>
<evidence type="ECO:0000259" key="2">
    <source>
        <dbReference type="Pfam" id="PF01935"/>
    </source>
</evidence>
<dbReference type="InterPro" id="IPR051162">
    <property type="entry name" value="T4SS_component"/>
</dbReference>
<dbReference type="Pfam" id="PF01935">
    <property type="entry name" value="DUF87"/>
    <property type="match status" value="1"/>
</dbReference>
<evidence type="ECO:0000313" key="3">
    <source>
        <dbReference type="EMBL" id="MFD1861477.1"/>
    </source>
</evidence>
<reference evidence="4" key="1">
    <citation type="journal article" date="2019" name="Int. J. Syst. Evol. Microbiol.">
        <title>The Global Catalogue of Microorganisms (GCM) 10K type strain sequencing project: providing services to taxonomists for standard genome sequencing and annotation.</title>
        <authorList>
            <consortium name="The Broad Institute Genomics Platform"/>
            <consortium name="The Broad Institute Genome Sequencing Center for Infectious Disease"/>
            <person name="Wu L."/>
            <person name="Ma J."/>
        </authorList>
    </citation>
    <scope>NUCLEOTIDE SEQUENCE [LARGE SCALE GENOMIC DNA]</scope>
    <source>
        <strain evidence="4">CGMCC 1.15475</strain>
    </source>
</reference>
<feature type="domain" description="Helicase HerA central" evidence="2">
    <location>
        <begin position="1396"/>
        <end position="1600"/>
    </location>
</feature>
<feature type="compositionally biased region" description="Basic and acidic residues" evidence="1">
    <location>
        <begin position="1332"/>
        <end position="1352"/>
    </location>
</feature>
<dbReference type="Gene3D" id="3.40.50.300">
    <property type="entry name" value="P-loop containing nucleotide triphosphate hydrolases"/>
    <property type="match status" value="2"/>
</dbReference>
<dbReference type="PANTHER" id="PTHR30121">
    <property type="entry name" value="UNCHARACTERIZED PROTEIN YJGR-RELATED"/>
    <property type="match status" value="1"/>
</dbReference>
<sequence>MQEYVKELTKIVNGKNSEVQNASFFRIDHISNPAIYLELANSLKKNNDQIIIKLSQEKYEEFIRENKFGEILHHLKEKNFISDSQRLTKWRNAFAEEKKTIILLGTESVQDKGGLADFYSITPKDIEKSLNGNYAKWFDGIIDIENKAQADLVNSMFEVIFKLTPIDLLQVSEIVEDVKVEGITEASELLQFVLRNLWSYFELPNIKTVEAKAISKMANTKKLPLLESAAKFIRREEYKDGFSPSKEKKLIQKFEKFATTEDFEFYKHDIEEKFNSYENLRKKALNFAKGINVQQLREEMGKFDFFILNKILGVKTKEPGGDPAPLKVRAIKGNPLHAFSMMVIDYIQEAKKEEEIVEGSKLIIDVQQISLAEGTVSEDQVNRWKELCIAVKGINEYLNDELNNLVNIEYLNQEDIFDFNNFNNPVIGFASTQVKVSKIYFHLQIEGFEALEYMWSFSPYDYWLQSFSYLSILEEQLEGNDMLLPVFSSDNLGNLLSSTDTTSFHFQIKEHEILANDILTILKHLQPIEGILFGKLLRLREPFVNFLHYIKQEGFYKSINTNYSNAAAIFVNKYIEVMKEIYENIGQMKQVEKDSLYLVSNLFCIVAKEDVSATVGKIEGAIIPPFHPAMLEKIIDQQAYQRKGMAEAVKESLTADAMPSTKLKAKFEKLERQSTIISGVDTILSADSLSRIPSHVLGYFAIHGSHSKTTILDSSSLLDVNLSGGEESNEDDTASNSAKAKLIQSHIHQYINTFPANIDSLSIGFVNFDQLQPVIEGLHEFIGNYKNSPHGVNLRLDILSSKTNYKAKNYMSMWLDSVFTEDDNITIQTYFNKFDPRNMNSIEEIIDGTQYDLLFIENLMVTKEIKYEKTGEQTIKPGDTRFPMVFHPMPVRNDETIRNVSISQKQFQASFAHSQLIFWIEHPFSEKQLYRVEKVLGLEASIKDMLQRLHKNSQWVISLDTGLDKSIFEKEHIISFATGEGAFGELNVAISASANMKKDIALRLKNRLKALFTSWNVNMCEESAKYILDSSSALDGIKVLKALNPRDYEIHSFLSGILAVKTLDIDSPKNQTILKSFISLDSYSHWFSNEPNRPDYLLLEIEKDGLNEEKLIIKANLVECKMGKENQVHIDKGTLQLKNSLKFLGKVFNGESTANDRRYWYAQLYRLLAFSPVHITDDQITKGALNRNLLKILDGEFKIIWDATLLTYWLDHNQEEVSNAEILLEDSNVKINHKAYGQLYIQSQLLPQKERQEIEFIAPITKEFDAFADDKENYEEIIKNLDDNDLFLKEYEVIDVKTPQLVPGNTTTEVGKDFYKSVAEKINQNSSQAAENQKEMKKDDDSLIDDSKEQQKPEAVIEEIEEPEEPGQSLESIRVLLGEDSRTKKKIYWEYGHPKLENRHILISGKSGVGKTYFMQCLLLELANNNISSLIFDYTDGFKKSKLEPEFKDSLGDRINQFHVQKEGFPVNPFKKNLKEIDEDEFMEETDIDVAERIRSVFSAVYPGMGDQQANAIYRATYNGLKKYGDKMSLQYLKVELENDNSANAKTVLSKIEPLIDRNPFNMEKEYDWEEHRTKDGIVFVVQLSGFVREVQLIVTEFILWDLWNFNLSHGDKSKPFPVILDEAQNLDHSEKSPSAKILTEGRKFGWSGWYATQFMQGQMAKDEIRRLQNAGQKVYFSPPESEINDMASFLSTDASERKEWANKLSKIGKGQCIVSGPMLKENGELQYGRPAIIDVTPLKERV</sequence>
<dbReference type="PANTHER" id="PTHR30121:SF6">
    <property type="entry name" value="SLR6007 PROTEIN"/>
    <property type="match status" value="1"/>
</dbReference>
<dbReference type="EMBL" id="JBHUFW010000002">
    <property type="protein sequence ID" value="MFD1861477.1"/>
    <property type="molecule type" value="Genomic_DNA"/>
</dbReference>
<organism evidence="3 4">
    <name type="scientific">Planococcus chinensis</name>
    <dbReference type="NCBI Taxonomy" id="272917"/>
    <lineage>
        <taxon>Bacteria</taxon>
        <taxon>Bacillati</taxon>
        <taxon>Bacillota</taxon>
        <taxon>Bacilli</taxon>
        <taxon>Bacillales</taxon>
        <taxon>Caryophanaceae</taxon>
        <taxon>Planococcus</taxon>
    </lineage>
</organism>
<evidence type="ECO:0000256" key="1">
    <source>
        <dbReference type="SAM" id="MobiDB-lite"/>
    </source>
</evidence>
<proteinExistence type="predicted"/>
<protein>
    <submittedName>
        <fullName evidence="3">ATP-binding protein</fullName>
    </submittedName>
</protein>
<keyword evidence="4" id="KW-1185">Reference proteome</keyword>
<keyword evidence="3" id="KW-0067">ATP-binding</keyword>
<comment type="caution">
    <text evidence="3">The sequence shown here is derived from an EMBL/GenBank/DDBJ whole genome shotgun (WGS) entry which is preliminary data.</text>
</comment>
<name>A0ABW4QD42_9BACL</name>
<dbReference type="Proteomes" id="UP001597273">
    <property type="component" value="Unassembled WGS sequence"/>
</dbReference>
<evidence type="ECO:0000313" key="4">
    <source>
        <dbReference type="Proteomes" id="UP001597273"/>
    </source>
</evidence>
<dbReference type="InterPro" id="IPR002789">
    <property type="entry name" value="HerA_central"/>
</dbReference>
<feature type="region of interest" description="Disordered" evidence="1">
    <location>
        <begin position="1325"/>
        <end position="1369"/>
    </location>
</feature>
<accession>A0ABW4QD42</accession>
<feature type="compositionally biased region" description="Acidic residues" evidence="1">
    <location>
        <begin position="1356"/>
        <end position="1365"/>
    </location>
</feature>